<dbReference type="RefSeq" id="WP_166253598.1">
    <property type="nucleotide sequence ID" value="NZ_JAAMOW010000003.1"/>
</dbReference>
<gene>
    <name evidence="2" type="ORF">G7Y85_06270</name>
</gene>
<dbReference type="Pfam" id="PF00561">
    <property type="entry name" value="Abhydrolase_1"/>
    <property type="match status" value="1"/>
</dbReference>
<evidence type="ECO:0000313" key="3">
    <source>
        <dbReference type="Proteomes" id="UP000472676"/>
    </source>
</evidence>
<dbReference type="InterPro" id="IPR000073">
    <property type="entry name" value="AB_hydrolase_1"/>
</dbReference>
<reference evidence="2 3" key="1">
    <citation type="journal article" date="2014" name="Int. J. Syst. Evol. Microbiol.">
        <title>Solimonas terrae sp. nov., isolated from soil.</title>
        <authorList>
            <person name="Kim S.J."/>
            <person name="Moon J.Y."/>
            <person name="Weon H.Y."/>
            <person name="Ahn J.H."/>
            <person name="Chen W.M."/>
            <person name="Kwon S.W."/>
        </authorList>
    </citation>
    <scope>NUCLEOTIDE SEQUENCE [LARGE SCALE GENOMIC DNA]</scope>
    <source>
        <strain evidence="2 3">KIS83-12</strain>
    </source>
</reference>
<sequence length="287" mass="30835">MNIQTEVRRFPVPGGIEVVADVGGDPSRPAVILMHGGGQTRHSWGGAMQELLRRGYQVLNLDARGHGDSDWAPDADYSLQAMAGDLRAVIATLSSPPALVGASMGGITSLYAVGNGEPTLASALVLVDVVPRVDAAGGKKIGDFMRARPDGFATIEEAADAVSAYNPHRPRPKDISGLMKNLRLREDGRLHWHWDPRFVKNEARVEPPQFAEVLLDAADRVRIPTLLVRGMQSDIVSEAGVAEFRQRLPALEVYDVVGAGHMVAGDRNDAFNDGVIGFLQKHLPGSV</sequence>
<evidence type="ECO:0000313" key="2">
    <source>
        <dbReference type="EMBL" id="NGY04361.1"/>
    </source>
</evidence>
<name>A0A6M2BQ69_9GAMM</name>
<feature type="domain" description="AB hydrolase-1" evidence="1">
    <location>
        <begin position="29"/>
        <end position="263"/>
    </location>
</feature>
<dbReference type="PRINTS" id="PR00111">
    <property type="entry name" value="ABHYDROLASE"/>
</dbReference>
<dbReference type="GO" id="GO:0016787">
    <property type="term" value="F:hydrolase activity"/>
    <property type="evidence" value="ECO:0007669"/>
    <property type="project" value="UniProtKB-KW"/>
</dbReference>
<dbReference type="Proteomes" id="UP000472676">
    <property type="component" value="Unassembled WGS sequence"/>
</dbReference>
<evidence type="ECO:0000259" key="1">
    <source>
        <dbReference type="Pfam" id="PF00561"/>
    </source>
</evidence>
<organism evidence="2 3">
    <name type="scientific">Solimonas terrae</name>
    <dbReference type="NCBI Taxonomy" id="1396819"/>
    <lineage>
        <taxon>Bacteria</taxon>
        <taxon>Pseudomonadati</taxon>
        <taxon>Pseudomonadota</taxon>
        <taxon>Gammaproteobacteria</taxon>
        <taxon>Nevskiales</taxon>
        <taxon>Nevskiaceae</taxon>
        <taxon>Solimonas</taxon>
    </lineage>
</organism>
<proteinExistence type="predicted"/>
<dbReference type="EMBL" id="JAAMOW010000003">
    <property type="protein sequence ID" value="NGY04361.1"/>
    <property type="molecule type" value="Genomic_DNA"/>
</dbReference>
<keyword evidence="2" id="KW-0378">Hydrolase</keyword>
<comment type="caution">
    <text evidence="2">The sequence shown here is derived from an EMBL/GenBank/DDBJ whole genome shotgun (WGS) entry which is preliminary data.</text>
</comment>
<dbReference type="AlphaFoldDB" id="A0A6M2BQ69"/>
<dbReference type="PANTHER" id="PTHR43194:SF2">
    <property type="entry name" value="PEROXISOMAL MEMBRANE PROTEIN LPX1"/>
    <property type="match status" value="1"/>
</dbReference>
<keyword evidence="3" id="KW-1185">Reference proteome</keyword>
<dbReference type="Gene3D" id="3.40.50.1820">
    <property type="entry name" value="alpha/beta hydrolase"/>
    <property type="match status" value="1"/>
</dbReference>
<dbReference type="SUPFAM" id="SSF53474">
    <property type="entry name" value="alpha/beta-Hydrolases"/>
    <property type="match status" value="1"/>
</dbReference>
<accession>A0A6M2BQ69</accession>
<protein>
    <submittedName>
        <fullName evidence="2">Alpha/beta hydrolase</fullName>
    </submittedName>
</protein>
<dbReference type="InterPro" id="IPR050228">
    <property type="entry name" value="Carboxylesterase_BioH"/>
</dbReference>
<dbReference type="InterPro" id="IPR029058">
    <property type="entry name" value="AB_hydrolase_fold"/>
</dbReference>
<dbReference type="PANTHER" id="PTHR43194">
    <property type="entry name" value="HYDROLASE ALPHA/BETA FOLD FAMILY"/>
    <property type="match status" value="1"/>
</dbReference>